<evidence type="ECO:0000313" key="8">
    <source>
        <dbReference type="Proteomes" id="UP000801864"/>
    </source>
</evidence>
<dbReference type="InterPro" id="IPR029498">
    <property type="entry name" value="HeLo_dom"/>
</dbReference>
<dbReference type="Pfam" id="PF00023">
    <property type="entry name" value="Ank"/>
    <property type="match status" value="3"/>
</dbReference>
<reference evidence="7 8" key="1">
    <citation type="submission" date="2018-06" db="EMBL/GenBank/DDBJ databases">
        <title>Genome analysis of cellulolytic fungus Trichoderma lentiforme CFAM-422.</title>
        <authorList>
            <person name="Steindorff A.S."/>
            <person name="Formighieri E.F."/>
            <person name="Midorikawa G.E.O."/>
            <person name="Tamietti M.S."/>
            <person name="Ramos E.Z."/>
            <person name="Silva A.S."/>
            <person name="Bon E.P.S."/>
            <person name="Mendes T.D."/>
            <person name="Damaso M.C.T."/>
            <person name="Favaro L.C.L."/>
        </authorList>
    </citation>
    <scope>NUCLEOTIDE SEQUENCE [LARGE SCALE GENOMIC DNA]</scope>
    <source>
        <strain evidence="7 8">CFAM-422</strain>
    </source>
</reference>
<dbReference type="Proteomes" id="UP000801864">
    <property type="component" value="Unassembled WGS sequence"/>
</dbReference>
<dbReference type="EMBL" id="QLNT01000005">
    <property type="protein sequence ID" value="KAF3074397.1"/>
    <property type="molecule type" value="Genomic_DNA"/>
</dbReference>
<feature type="compositionally biased region" description="Low complexity" evidence="4">
    <location>
        <begin position="176"/>
        <end position="189"/>
    </location>
</feature>
<comment type="caution">
    <text evidence="7">The sequence shown here is derived from an EMBL/GenBank/DDBJ whole genome shotgun (WGS) entry which is preliminary data.</text>
</comment>
<proteinExistence type="predicted"/>
<evidence type="ECO:0000259" key="5">
    <source>
        <dbReference type="Pfam" id="PF14479"/>
    </source>
</evidence>
<dbReference type="Pfam" id="PF12796">
    <property type="entry name" value="Ank_2"/>
    <property type="match status" value="6"/>
</dbReference>
<evidence type="ECO:0000256" key="1">
    <source>
        <dbReference type="ARBA" id="ARBA00022737"/>
    </source>
</evidence>
<dbReference type="InterPro" id="IPR036770">
    <property type="entry name" value="Ankyrin_rpt-contain_sf"/>
</dbReference>
<evidence type="ECO:0000256" key="3">
    <source>
        <dbReference type="PROSITE-ProRule" id="PRU00023"/>
    </source>
</evidence>
<dbReference type="PROSITE" id="PS50088">
    <property type="entry name" value="ANK_REPEAT"/>
    <property type="match status" value="15"/>
</dbReference>
<dbReference type="PANTHER" id="PTHR24198:SF165">
    <property type="entry name" value="ANKYRIN REPEAT-CONTAINING PROTEIN-RELATED"/>
    <property type="match status" value="1"/>
</dbReference>
<dbReference type="SMART" id="SM00248">
    <property type="entry name" value="ANK"/>
    <property type="match status" value="19"/>
</dbReference>
<dbReference type="SUPFAM" id="SSF48403">
    <property type="entry name" value="Ankyrin repeat"/>
    <property type="match status" value="2"/>
</dbReference>
<dbReference type="Gene3D" id="1.20.120.1020">
    <property type="entry name" value="Prion-inhibition and propagation, HeLo domain"/>
    <property type="match status" value="1"/>
</dbReference>
<dbReference type="Gene3D" id="1.25.40.20">
    <property type="entry name" value="Ankyrin repeat-containing domain"/>
    <property type="match status" value="5"/>
</dbReference>
<feature type="repeat" description="ANK" evidence="3">
    <location>
        <begin position="892"/>
        <end position="924"/>
    </location>
</feature>
<keyword evidence="8" id="KW-1185">Reference proteome</keyword>
<feature type="repeat" description="ANK" evidence="3">
    <location>
        <begin position="927"/>
        <end position="959"/>
    </location>
</feature>
<sequence>MDPVGLAVGVIGLAGLFSTCLDLVKRVDSYKHFKKDEQILATQFAAYRLRFERWGKTLGLDQTALSGNQTALSGNQTALSEDQHVALADSQTLETVRRLIEIIREILSDQKLPNPINPSLVRSLTEPFRPRKEKLSWALKGKAKREDQVELFGKLIQHLYHLVPIDTISRTTTVNTTTVNGNPQTTTVNGIQSPNTTAQIDSSWKTEVRDTLQRLEGKAYAETRRELHAWIVRHPPNEIYQDAMKKRLEATCEWILKRPVLDEWLSLSKGSQTPGLLWINGPAGFGKTILCSRLVQHLQKIVKTPVASYFFSSDFESRDDPYEAIRWWISEVISRSESAFDYVRMKREKQNEPTATRAFILEIFSDIIKMVPGCVFVIDGLDECTWLNKGNNPGRRDSITSFLENLDQAITNSATRVLIVSRDESEIRCGVEDMKTTIFEYCVLPEDVDSDTRRYARSIVDKKLSKKSEPLKADISEKMAMKCGGQFLWLKLQEDSLRSWKNQKQLQDAIDTTPSGLDSLYHRSWVRLSKLPKDERDRAFSLLRWVTFAIRPLTVAEIAEAVLISFENEELPTDELPDSIDDEYVNSEILGIGGSLLSIRKSSIMLDPRVDTVRLTHFSVKQYFLSHDSTTGNTLQANEKLRSSNERTENITLAQLCLWYIHYEQIWQFENEQDSDQVQGPFRDYAAGYWHHHALNGSLEDELVDYLITSLFDIDGTIWEAWKQWFDTRERMAVEAYLEMSGDDDDERQIRQATLSKSMPNNPVYYASKLDITTITLRLIEEYRHQLDEVSYFGETAIAAACGNGNQAISQALIDAGANIKCPSYDGETALHKAVDQDRLDLVMLLLENGADLNAVNNSSATALHYAAHSGHAGITKLLLQHGADCMIQNFRGVIPLHHAAGRGNLDVIRLLISQDSRQNNMMTKRNSQTPLHTAAIRGQAESVQLLLDYGVDISVVDEDGCTPLISASFFGFTEVVRILLRWGSDINAQDLRGMTALALATQNGHTKTAELLLQNGADTTLVDNIAGWTVLLHAAYYGSVDIFRALLTYGADINFTDPDGYDVLLSATEGGQTSVIKVLLEHGVDVSTSRPRKAGTPLGMAIRHGHYEVVELLLNNGASYNAVLETDWLPLTLASSEGQVNIAKLFLGLGADINESTSDGLTPLVKAIWKNKVDMVQFLLENGADPSIADNSGSTALKAAIHVGNIEIVKLLLDNSGHLAVEDDLGLKPLHLAAHYGHVDIIKLLLEKGFKTTDRGADGWTPLHAAAHGGHLDTLGLFLNEGVPSAALDYTGRTALHIACQEGHQKVFETLLELSTSDEVNCPDVYQRTPLFYAAMRGHSHILNLLLLSWVADVHRKDFYGSTALFAAVRNGHEQIVGQLLACIGEIPLDSRDAFGKTVFYWARKCNKIHVIDLLCQSSDNASQTTTDESDVLEHNCMPFNSKVFWCDVCTRCIPIGIEFFECSDCKDFVACLECITMGVKCLKDEEAHQWITAPEQLEYLSDEESSVDE</sequence>
<feature type="repeat" description="ANK" evidence="3">
    <location>
        <begin position="1193"/>
        <end position="1225"/>
    </location>
</feature>
<feature type="repeat" description="ANK" evidence="3">
    <location>
        <begin position="826"/>
        <end position="858"/>
    </location>
</feature>
<dbReference type="Pfam" id="PF24883">
    <property type="entry name" value="NPHP3_N"/>
    <property type="match status" value="1"/>
</dbReference>
<evidence type="ECO:0000259" key="6">
    <source>
        <dbReference type="Pfam" id="PF24883"/>
    </source>
</evidence>
<gene>
    <name evidence="7" type="ORF">CFAM422_003622</name>
</gene>
<dbReference type="PROSITE" id="PS50297">
    <property type="entry name" value="ANK_REP_REGION"/>
    <property type="match status" value="14"/>
</dbReference>
<dbReference type="InterPro" id="IPR056884">
    <property type="entry name" value="NPHP3-like_N"/>
</dbReference>
<feature type="repeat" description="ANK" evidence="3">
    <location>
        <begin position="859"/>
        <end position="891"/>
    </location>
</feature>
<feature type="domain" description="Prion-inhibition and propagation HeLo" evidence="5">
    <location>
        <begin position="5"/>
        <end position="112"/>
    </location>
</feature>
<feature type="domain" description="Nephrocystin 3-like N-terminal" evidence="6">
    <location>
        <begin position="251"/>
        <end position="422"/>
    </location>
</feature>
<dbReference type="InterPro" id="IPR027417">
    <property type="entry name" value="P-loop_NTPase"/>
</dbReference>
<evidence type="ECO:0000313" key="7">
    <source>
        <dbReference type="EMBL" id="KAF3074397.1"/>
    </source>
</evidence>
<keyword evidence="1" id="KW-0677">Repeat</keyword>
<dbReference type="PRINTS" id="PR01415">
    <property type="entry name" value="ANKYRIN"/>
</dbReference>
<dbReference type="Pfam" id="PF14479">
    <property type="entry name" value="HeLo"/>
    <property type="match status" value="1"/>
</dbReference>
<dbReference type="PANTHER" id="PTHR24198">
    <property type="entry name" value="ANKYRIN REPEAT AND PROTEIN KINASE DOMAIN-CONTAINING PROTEIN"/>
    <property type="match status" value="1"/>
</dbReference>
<evidence type="ECO:0000256" key="2">
    <source>
        <dbReference type="ARBA" id="ARBA00023043"/>
    </source>
</evidence>
<feature type="repeat" description="ANK" evidence="3">
    <location>
        <begin position="1060"/>
        <end position="1092"/>
    </location>
</feature>
<feature type="repeat" description="ANK" evidence="3">
    <location>
        <begin position="1160"/>
        <end position="1192"/>
    </location>
</feature>
<feature type="repeat" description="ANK" evidence="3">
    <location>
        <begin position="1292"/>
        <end position="1314"/>
    </location>
</feature>
<dbReference type="InterPro" id="IPR002110">
    <property type="entry name" value="Ankyrin_rpt"/>
</dbReference>
<feature type="repeat" description="ANK" evidence="3">
    <location>
        <begin position="960"/>
        <end position="992"/>
    </location>
</feature>
<dbReference type="Gene3D" id="3.40.50.300">
    <property type="entry name" value="P-loop containing nucleotide triphosphate hydrolases"/>
    <property type="match status" value="1"/>
</dbReference>
<dbReference type="InterPro" id="IPR038305">
    <property type="entry name" value="HeLo_sf"/>
</dbReference>
<accession>A0A9P4XM65</accession>
<feature type="compositionally biased region" description="Polar residues" evidence="4">
    <location>
        <begin position="190"/>
        <end position="200"/>
    </location>
</feature>
<protein>
    <submittedName>
        <fullName evidence="7">Ankyrin-1</fullName>
    </submittedName>
</protein>
<evidence type="ECO:0000256" key="4">
    <source>
        <dbReference type="SAM" id="MobiDB-lite"/>
    </source>
</evidence>
<feature type="repeat" description="ANK" evidence="3">
    <location>
        <begin position="1027"/>
        <end position="1059"/>
    </location>
</feature>
<feature type="repeat" description="ANK" evidence="3">
    <location>
        <begin position="1259"/>
        <end position="1291"/>
    </location>
</feature>
<feature type="repeat" description="ANK" evidence="3">
    <location>
        <begin position="1127"/>
        <end position="1159"/>
    </location>
</feature>
<organism evidence="7 8">
    <name type="scientific">Trichoderma lentiforme</name>
    <dbReference type="NCBI Taxonomy" id="1567552"/>
    <lineage>
        <taxon>Eukaryota</taxon>
        <taxon>Fungi</taxon>
        <taxon>Dikarya</taxon>
        <taxon>Ascomycota</taxon>
        <taxon>Pezizomycotina</taxon>
        <taxon>Sordariomycetes</taxon>
        <taxon>Hypocreomycetidae</taxon>
        <taxon>Hypocreales</taxon>
        <taxon>Hypocreaceae</taxon>
        <taxon>Trichoderma</taxon>
    </lineage>
</organism>
<keyword evidence="2 3" id="KW-0040">ANK repeat</keyword>
<feature type="repeat" description="ANK" evidence="3">
    <location>
        <begin position="993"/>
        <end position="1025"/>
    </location>
</feature>
<feature type="repeat" description="ANK" evidence="3">
    <location>
        <begin position="1094"/>
        <end position="1126"/>
    </location>
</feature>
<name>A0A9P4XM65_9HYPO</name>
<dbReference type="SUPFAM" id="SSF52540">
    <property type="entry name" value="P-loop containing nucleoside triphosphate hydrolases"/>
    <property type="match status" value="1"/>
</dbReference>
<feature type="region of interest" description="Disordered" evidence="4">
    <location>
        <begin position="176"/>
        <end position="200"/>
    </location>
</feature>
<feature type="repeat" description="ANK" evidence="3">
    <location>
        <begin position="1226"/>
        <end position="1258"/>
    </location>
</feature>